<protein>
    <submittedName>
        <fullName evidence="1">Uncharacterized protein</fullName>
    </submittedName>
</protein>
<evidence type="ECO:0000313" key="2">
    <source>
        <dbReference type="Proteomes" id="UP000324800"/>
    </source>
</evidence>
<comment type="caution">
    <text evidence="1">The sequence shown here is derived from an EMBL/GenBank/DDBJ whole genome shotgun (WGS) entry which is preliminary data.</text>
</comment>
<accession>A0A5J4VZS6</accession>
<gene>
    <name evidence="1" type="ORF">EZS28_016735</name>
</gene>
<dbReference type="EMBL" id="SNRW01004250">
    <property type="protein sequence ID" value="KAA6387736.1"/>
    <property type="molecule type" value="Genomic_DNA"/>
</dbReference>
<proteinExistence type="predicted"/>
<dbReference type="AlphaFoldDB" id="A0A5J4VZS6"/>
<name>A0A5J4VZS6_9EUKA</name>
<reference evidence="1 2" key="1">
    <citation type="submission" date="2019-03" db="EMBL/GenBank/DDBJ databases">
        <title>Single cell metagenomics reveals metabolic interactions within the superorganism composed of flagellate Streblomastix strix and complex community of Bacteroidetes bacteria on its surface.</title>
        <authorList>
            <person name="Treitli S.C."/>
            <person name="Kolisko M."/>
            <person name="Husnik F."/>
            <person name="Keeling P."/>
            <person name="Hampl V."/>
        </authorList>
    </citation>
    <scope>NUCLEOTIDE SEQUENCE [LARGE SCALE GENOMIC DNA]</scope>
    <source>
        <strain evidence="1">ST1C</strain>
    </source>
</reference>
<evidence type="ECO:0000313" key="1">
    <source>
        <dbReference type="EMBL" id="KAA6387736.1"/>
    </source>
</evidence>
<dbReference type="Proteomes" id="UP000324800">
    <property type="component" value="Unassembled WGS sequence"/>
</dbReference>
<sequence>AGGKGEEQDLEILNGLIRIYYFLLELYEGRNNYRQTSFQPLPLLARISLEQIEEEGANEELEALMSNKGYFGGVQGYANSVKSVTLNCFFHSN</sequence>
<organism evidence="1 2">
    <name type="scientific">Streblomastix strix</name>
    <dbReference type="NCBI Taxonomy" id="222440"/>
    <lineage>
        <taxon>Eukaryota</taxon>
        <taxon>Metamonada</taxon>
        <taxon>Preaxostyla</taxon>
        <taxon>Oxymonadida</taxon>
        <taxon>Streblomastigidae</taxon>
        <taxon>Streblomastix</taxon>
    </lineage>
</organism>
<feature type="non-terminal residue" evidence="1">
    <location>
        <position position="1"/>
    </location>
</feature>